<protein>
    <submittedName>
        <fullName evidence="2">DUF3021 family protein</fullName>
    </submittedName>
</protein>
<keyword evidence="1" id="KW-0472">Membrane</keyword>
<name>A0ABU7VIK9_9BACI</name>
<feature type="transmembrane region" description="Helical" evidence="1">
    <location>
        <begin position="72"/>
        <end position="94"/>
    </location>
</feature>
<evidence type="ECO:0000313" key="3">
    <source>
        <dbReference type="Proteomes" id="UP001356080"/>
    </source>
</evidence>
<keyword evidence="1" id="KW-1133">Transmembrane helix</keyword>
<accession>A0ABU7VIK9</accession>
<dbReference type="Proteomes" id="UP001356080">
    <property type="component" value="Unassembled WGS sequence"/>
</dbReference>
<evidence type="ECO:0000313" key="2">
    <source>
        <dbReference type="EMBL" id="MEF2293498.1"/>
    </source>
</evidence>
<dbReference type="EMBL" id="JAZHPM010000033">
    <property type="protein sequence ID" value="MEF2293498.1"/>
    <property type="molecule type" value="Genomic_DNA"/>
</dbReference>
<keyword evidence="1" id="KW-0812">Transmembrane</keyword>
<dbReference type="InterPro" id="IPR021560">
    <property type="entry name" value="DUF3021"/>
</dbReference>
<proteinExistence type="predicted"/>
<sequence length="129" mass="14911">MKEEQSYVGTERVTGRYVIPFVIPLIMSLWTKLQGSVETSNAFFFYGVIAFFLGLTSIIYQINQWSFTKQIIAHYGAMLITVFPTLLFSGFYPLNYFVDLLIYLNFNLTGIMLFFLTYFLFKLVSVGAE</sequence>
<dbReference type="RefSeq" id="WP_331805828.1">
    <property type="nucleotide sequence ID" value="NZ_JAZHPM010000033.1"/>
</dbReference>
<gene>
    <name evidence="2" type="ORF">V2W34_15970</name>
</gene>
<feature type="transmembrane region" description="Helical" evidence="1">
    <location>
        <begin position="43"/>
        <end position="60"/>
    </location>
</feature>
<dbReference type="Pfam" id="PF11457">
    <property type="entry name" value="DUF3021"/>
    <property type="match status" value="1"/>
</dbReference>
<reference evidence="2 3" key="1">
    <citation type="submission" date="2024-01" db="EMBL/GenBank/DDBJ databases">
        <title>Survival strategy associated with biotechnological potential of Virgibacillus dokdonensis T4.6 isolated from salt-fermented shrimp paste.</title>
        <authorList>
            <person name="Doan T.V."/>
            <person name="Quach N.T."/>
            <person name="Phi Q.-T."/>
        </authorList>
    </citation>
    <scope>NUCLEOTIDE SEQUENCE [LARGE SCALE GENOMIC DNA]</scope>
    <source>
        <strain evidence="2 3">T4.6</strain>
    </source>
</reference>
<comment type="caution">
    <text evidence="2">The sequence shown here is derived from an EMBL/GenBank/DDBJ whole genome shotgun (WGS) entry which is preliminary data.</text>
</comment>
<organism evidence="2 3">
    <name type="scientific">Virgibacillus dokdonensis</name>
    <dbReference type="NCBI Taxonomy" id="302167"/>
    <lineage>
        <taxon>Bacteria</taxon>
        <taxon>Bacillati</taxon>
        <taxon>Bacillota</taxon>
        <taxon>Bacilli</taxon>
        <taxon>Bacillales</taxon>
        <taxon>Bacillaceae</taxon>
        <taxon>Virgibacillus</taxon>
    </lineage>
</organism>
<feature type="transmembrane region" description="Helical" evidence="1">
    <location>
        <begin position="12"/>
        <end position="31"/>
    </location>
</feature>
<feature type="transmembrane region" description="Helical" evidence="1">
    <location>
        <begin position="100"/>
        <end position="121"/>
    </location>
</feature>
<keyword evidence="3" id="KW-1185">Reference proteome</keyword>
<evidence type="ECO:0000256" key="1">
    <source>
        <dbReference type="SAM" id="Phobius"/>
    </source>
</evidence>